<dbReference type="Gene3D" id="1.20.5.190">
    <property type="match status" value="1"/>
</dbReference>
<name>A0AAV6TK41_9ARAC</name>
<reference evidence="2 3" key="1">
    <citation type="journal article" date="2022" name="Nat. Ecol. Evol.">
        <title>A masculinizing supergene underlies an exaggerated male reproductive morph in a spider.</title>
        <authorList>
            <person name="Hendrickx F."/>
            <person name="De Corte Z."/>
            <person name="Sonet G."/>
            <person name="Van Belleghem S.M."/>
            <person name="Kostlbacher S."/>
            <person name="Vangestel C."/>
        </authorList>
    </citation>
    <scope>NUCLEOTIDE SEQUENCE [LARGE SCALE GENOMIC DNA]</scope>
    <source>
        <strain evidence="2">W744_W776</strain>
    </source>
</reference>
<accession>A0AAV6TK41</accession>
<feature type="non-terminal residue" evidence="2">
    <location>
        <position position="1"/>
    </location>
</feature>
<evidence type="ECO:0000313" key="3">
    <source>
        <dbReference type="Proteomes" id="UP000827092"/>
    </source>
</evidence>
<comment type="caution">
    <text evidence="2">The sequence shown here is derived from an EMBL/GenBank/DDBJ whole genome shotgun (WGS) entry which is preliminary data.</text>
</comment>
<dbReference type="PROSITE" id="PS50096">
    <property type="entry name" value="IQ"/>
    <property type="match status" value="2"/>
</dbReference>
<feature type="domain" description="BACK" evidence="1">
    <location>
        <begin position="3"/>
        <end position="47"/>
    </location>
</feature>
<dbReference type="FunFam" id="1.20.5.190:FF:000055">
    <property type="entry name" value="Putative microtubule-associated protein futsch"/>
    <property type="match status" value="1"/>
</dbReference>
<dbReference type="SMART" id="SM00015">
    <property type="entry name" value="IQ"/>
    <property type="match status" value="2"/>
</dbReference>
<dbReference type="Pfam" id="PF07707">
    <property type="entry name" value="BACK"/>
    <property type="match status" value="1"/>
</dbReference>
<keyword evidence="3" id="KW-1185">Reference proteome</keyword>
<dbReference type="InterPro" id="IPR011705">
    <property type="entry name" value="BACK"/>
</dbReference>
<protein>
    <recommendedName>
        <fullName evidence="1">BACK domain-containing protein</fullName>
    </recommendedName>
</protein>
<dbReference type="InterPro" id="IPR000048">
    <property type="entry name" value="IQ_motif_EF-hand-BS"/>
</dbReference>
<dbReference type="AlphaFoldDB" id="A0AAV6TK41"/>
<dbReference type="EMBL" id="JAFNEN010003155">
    <property type="protein sequence ID" value="KAG8172073.1"/>
    <property type="molecule type" value="Genomic_DNA"/>
</dbReference>
<proteinExistence type="predicted"/>
<gene>
    <name evidence="2" type="ORF">JTE90_013189</name>
</gene>
<evidence type="ECO:0000259" key="1">
    <source>
        <dbReference type="Pfam" id="PF07707"/>
    </source>
</evidence>
<sequence>FLPSEIIVFLAALKWLHHLYLDREVHIVLVLSCVRFPLMTMEEVVACYHPPLLPGIVNIPAIRTILLNATCFIAAKCIKQENLFSQLSANPRTFLYEGEQPVLWDVAIFDPVKFEEIQRTKAATKIQAAFRGYLWRKNTKEDLYIAKCAATVIQSVFRGYRERKALK</sequence>
<dbReference type="SUPFAM" id="SSF52540">
    <property type="entry name" value="P-loop containing nucleoside triphosphate hydrolases"/>
    <property type="match status" value="1"/>
</dbReference>
<evidence type="ECO:0000313" key="2">
    <source>
        <dbReference type="EMBL" id="KAG8172073.1"/>
    </source>
</evidence>
<dbReference type="Gene3D" id="1.25.40.420">
    <property type="match status" value="1"/>
</dbReference>
<dbReference type="Proteomes" id="UP000827092">
    <property type="component" value="Unassembled WGS sequence"/>
</dbReference>
<dbReference type="CDD" id="cd23767">
    <property type="entry name" value="IQCD"/>
    <property type="match status" value="2"/>
</dbReference>
<organism evidence="2 3">
    <name type="scientific">Oedothorax gibbosus</name>
    <dbReference type="NCBI Taxonomy" id="931172"/>
    <lineage>
        <taxon>Eukaryota</taxon>
        <taxon>Metazoa</taxon>
        <taxon>Ecdysozoa</taxon>
        <taxon>Arthropoda</taxon>
        <taxon>Chelicerata</taxon>
        <taxon>Arachnida</taxon>
        <taxon>Araneae</taxon>
        <taxon>Araneomorphae</taxon>
        <taxon>Entelegynae</taxon>
        <taxon>Araneoidea</taxon>
        <taxon>Linyphiidae</taxon>
        <taxon>Erigoninae</taxon>
        <taxon>Oedothorax</taxon>
    </lineage>
</organism>
<dbReference type="InterPro" id="IPR027417">
    <property type="entry name" value="P-loop_NTPase"/>
</dbReference>
<dbReference type="Pfam" id="PF00612">
    <property type="entry name" value="IQ"/>
    <property type="match status" value="2"/>
</dbReference>
<feature type="non-terminal residue" evidence="2">
    <location>
        <position position="167"/>
    </location>
</feature>